<dbReference type="SUPFAM" id="SSF51182">
    <property type="entry name" value="RmlC-like cupins"/>
    <property type="match status" value="1"/>
</dbReference>
<evidence type="ECO:0000256" key="3">
    <source>
        <dbReference type="ARBA" id="ARBA00011818"/>
    </source>
</evidence>
<name>A0A0E0JZD9_ORYPU</name>
<feature type="chain" id="PRO_5002364663" description="Cupin type-1 domain-containing protein" evidence="7">
    <location>
        <begin position="25"/>
        <end position="409"/>
    </location>
</feature>
<evidence type="ECO:0000313" key="10">
    <source>
        <dbReference type="Proteomes" id="UP000026962"/>
    </source>
</evidence>
<keyword evidence="4" id="KW-0758">Storage protein</keyword>
<sequence>MASMCSIVPLLFLGLLLFFQVSIAQFSFDGSPPQSSRADEKAGGNAILSTSLPSSQPIKRDLKLASLSTTIHSKETNSSHGVYGMALPDCPETFQSVRSPLKQRVTVVGEGQSTRKMWDEHQQLHQFHQGDVIAVPAGVAHWLYNNGDSAMVAFIVIDTNNTANQLNPRRREFLLAGKPTISQRYLYESEQHSTQNIFALVSAKACSLRPLAMRSTCLPNKRGSHHHNTVMFGDTKMALMIKNINNPQAADIFSTRGGRITRVNIQNFPILHIIQMSATRTVLQNNNLLTPPWTMNAHTVMYVTAGEARVQVVDHHGSVYDGQLHQQQILLIPQNFVVAVNALSQGFTWVSFKTNPNAIDSQITGKSSVLGALPVDVVANSYKLSREDSSSLKFNRGDEMAIFVPRHGM</sequence>
<evidence type="ECO:0000256" key="5">
    <source>
        <dbReference type="ARBA" id="ARBA00023129"/>
    </source>
</evidence>
<dbReference type="InterPro" id="IPR006045">
    <property type="entry name" value="Cupin_1"/>
</dbReference>
<dbReference type="EnsemblPlants" id="OPUNC02G13580.1">
    <property type="protein sequence ID" value="OPUNC02G13580.1"/>
    <property type="gene ID" value="OPUNC02G13580"/>
</dbReference>
<dbReference type="InterPro" id="IPR011051">
    <property type="entry name" value="RmlC_Cupin_sf"/>
</dbReference>
<dbReference type="Pfam" id="PF00190">
    <property type="entry name" value="Cupin_1"/>
    <property type="match status" value="2"/>
</dbReference>
<keyword evidence="10" id="KW-1185">Reference proteome</keyword>
<reference evidence="9" key="2">
    <citation type="submission" date="2018-05" db="EMBL/GenBank/DDBJ databases">
        <title>OpunRS2 (Oryza punctata Reference Sequence Version 2).</title>
        <authorList>
            <person name="Zhang J."/>
            <person name="Kudrna D."/>
            <person name="Lee S."/>
            <person name="Talag J."/>
            <person name="Welchert J."/>
            <person name="Wing R.A."/>
        </authorList>
    </citation>
    <scope>NUCLEOTIDE SEQUENCE [LARGE SCALE GENOMIC DNA]</scope>
</reference>
<protein>
    <recommendedName>
        <fullName evidence="8">Cupin type-1 domain-containing protein</fullName>
    </recommendedName>
</protein>
<keyword evidence="5" id="KW-0708">Seed storage protein</keyword>
<dbReference type="Gene3D" id="2.60.120.10">
    <property type="entry name" value="Jelly Rolls"/>
    <property type="match status" value="2"/>
</dbReference>
<organism evidence="9">
    <name type="scientific">Oryza punctata</name>
    <name type="common">Red rice</name>
    <dbReference type="NCBI Taxonomy" id="4537"/>
    <lineage>
        <taxon>Eukaryota</taxon>
        <taxon>Viridiplantae</taxon>
        <taxon>Streptophyta</taxon>
        <taxon>Embryophyta</taxon>
        <taxon>Tracheophyta</taxon>
        <taxon>Spermatophyta</taxon>
        <taxon>Magnoliopsida</taxon>
        <taxon>Liliopsida</taxon>
        <taxon>Poales</taxon>
        <taxon>Poaceae</taxon>
        <taxon>BOP clade</taxon>
        <taxon>Oryzoideae</taxon>
        <taxon>Oryzeae</taxon>
        <taxon>Oryzinae</taxon>
        <taxon>Oryza</taxon>
    </lineage>
</organism>
<dbReference type="InterPro" id="IPR006044">
    <property type="entry name" value="11S_seedstore_pln"/>
</dbReference>
<dbReference type="Gramene" id="OPUNC02G13580.1">
    <property type="protein sequence ID" value="OPUNC02G13580.1"/>
    <property type="gene ID" value="OPUNC02G13580"/>
</dbReference>
<comment type="function">
    <text evidence="1">Seed storage protein.</text>
</comment>
<proteinExistence type="inferred from homology"/>
<dbReference type="InterPro" id="IPR050253">
    <property type="entry name" value="Seed_Storage-Functional"/>
</dbReference>
<dbReference type="Proteomes" id="UP000026962">
    <property type="component" value="Chromosome 2"/>
</dbReference>
<dbReference type="InterPro" id="IPR014710">
    <property type="entry name" value="RmlC-like_jellyroll"/>
</dbReference>
<dbReference type="HOGENOM" id="CLU_026341_2_0_1"/>
<dbReference type="GO" id="GO:0045735">
    <property type="term" value="F:nutrient reservoir activity"/>
    <property type="evidence" value="ECO:0007669"/>
    <property type="project" value="UniProtKB-KW"/>
</dbReference>
<dbReference type="CDD" id="cd02243">
    <property type="entry name" value="cupin_11S_legumin_C"/>
    <property type="match status" value="1"/>
</dbReference>
<evidence type="ECO:0000256" key="7">
    <source>
        <dbReference type="SAM" id="SignalP"/>
    </source>
</evidence>
<keyword evidence="7" id="KW-0732">Signal</keyword>
<evidence type="ECO:0000256" key="2">
    <source>
        <dbReference type="ARBA" id="ARBA00007178"/>
    </source>
</evidence>
<dbReference type="PANTHER" id="PTHR31189">
    <property type="entry name" value="OS03G0336100 PROTEIN-RELATED"/>
    <property type="match status" value="1"/>
</dbReference>
<feature type="domain" description="Cupin type-1" evidence="8">
    <location>
        <begin position="242"/>
        <end position="390"/>
    </location>
</feature>
<dbReference type="AlphaFoldDB" id="A0A0E0JZD9"/>
<dbReference type="PRINTS" id="PR00439">
    <property type="entry name" value="11SGLOBULIN"/>
</dbReference>
<evidence type="ECO:0000313" key="9">
    <source>
        <dbReference type="EnsemblPlants" id="OPUNC02G13580.1"/>
    </source>
</evidence>
<comment type="subunit">
    <text evidence="3">Hexamer; each subunit is composed of an acidic and a basic chain derived from a single precursor and linked by a disulfide bond.</text>
</comment>
<comment type="similarity">
    <text evidence="2">Belongs to the 11S seed storage protein (globulins) family.</text>
</comment>
<evidence type="ECO:0000259" key="8">
    <source>
        <dbReference type="SMART" id="SM00835"/>
    </source>
</evidence>
<evidence type="ECO:0000256" key="4">
    <source>
        <dbReference type="ARBA" id="ARBA00022761"/>
    </source>
</evidence>
<keyword evidence="6" id="KW-1015">Disulfide bond</keyword>
<evidence type="ECO:0000256" key="6">
    <source>
        <dbReference type="ARBA" id="ARBA00023157"/>
    </source>
</evidence>
<dbReference type="PANTHER" id="PTHR31189:SF54">
    <property type="entry name" value="11S GLOBULIN SEED STORAGE PROTEIN 2-LIKE"/>
    <property type="match status" value="1"/>
</dbReference>
<evidence type="ECO:0000256" key="1">
    <source>
        <dbReference type="ARBA" id="ARBA00003839"/>
    </source>
</evidence>
<reference evidence="9" key="1">
    <citation type="submission" date="2015-04" db="UniProtKB">
        <authorList>
            <consortium name="EnsemblPlants"/>
        </authorList>
    </citation>
    <scope>IDENTIFICATION</scope>
</reference>
<dbReference type="STRING" id="4537.A0A0E0JZD9"/>
<feature type="signal peptide" evidence="7">
    <location>
        <begin position="1"/>
        <end position="24"/>
    </location>
</feature>
<accession>A0A0E0JZD9</accession>
<dbReference type="SMART" id="SM00835">
    <property type="entry name" value="Cupin_1"/>
    <property type="match status" value="1"/>
</dbReference>